<dbReference type="EMBL" id="BSFF01000009">
    <property type="protein sequence ID" value="GLK57414.1"/>
    <property type="molecule type" value="Genomic_DNA"/>
</dbReference>
<comment type="caution">
    <text evidence="2">The sequence shown here is derived from an EMBL/GenBank/DDBJ whole genome shotgun (WGS) entry which is preliminary data.</text>
</comment>
<dbReference type="PRINTS" id="PR00412">
    <property type="entry name" value="EPOXHYDRLASE"/>
</dbReference>
<dbReference type="Pfam" id="PF12697">
    <property type="entry name" value="Abhydrolase_6"/>
    <property type="match status" value="1"/>
</dbReference>
<feature type="domain" description="AB hydrolase-1" evidence="1">
    <location>
        <begin position="32"/>
        <end position="270"/>
    </location>
</feature>
<dbReference type="Gene3D" id="3.40.50.1820">
    <property type="entry name" value="alpha/beta hydrolase"/>
    <property type="match status" value="1"/>
</dbReference>
<reference evidence="2" key="1">
    <citation type="journal article" date="2014" name="Int. J. Syst. Evol. Microbiol.">
        <title>Complete genome sequence of Corynebacterium casei LMG S-19264T (=DSM 44701T), isolated from a smear-ripened cheese.</title>
        <authorList>
            <consortium name="US DOE Joint Genome Institute (JGI-PGF)"/>
            <person name="Walter F."/>
            <person name="Albersmeier A."/>
            <person name="Kalinowski J."/>
            <person name="Ruckert C."/>
        </authorList>
    </citation>
    <scope>NUCLEOTIDE SEQUENCE</scope>
    <source>
        <strain evidence="2">VKM B-1606</strain>
    </source>
</reference>
<keyword evidence="4" id="KW-1185">Reference proteome</keyword>
<dbReference type="PRINTS" id="PR00111">
    <property type="entry name" value="ABHYDROLASE"/>
</dbReference>
<dbReference type="GO" id="GO:0016020">
    <property type="term" value="C:membrane"/>
    <property type="evidence" value="ECO:0007669"/>
    <property type="project" value="TreeGrafter"/>
</dbReference>
<evidence type="ECO:0000313" key="5">
    <source>
        <dbReference type="Proteomes" id="UP001143400"/>
    </source>
</evidence>
<dbReference type="AlphaFoldDB" id="A0A9W6IY59"/>
<evidence type="ECO:0000259" key="1">
    <source>
        <dbReference type="Pfam" id="PF12697"/>
    </source>
</evidence>
<gene>
    <name evidence="2" type="ORF">GCM10008170_34340</name>
    <name evidence="3" type="ORF">JOD31_003634</name>
</gene>
<accession>A0A9W6IY59</accession>
<sequence length="283" mass="30947">MTAAPSTGTLRERFAFGDDVVAFDSLGDGPPLVMAHGTPFSSFVWRRIAPILAVERRVVLFDLIGYGQSSKRDGQDVSLGRQGEMLAALLKHLGLDRPDVLAHDFGGATSLRAHLLHGADYRSLTLVDPVALAPWGSPFVRHVREHEAAFSGMPDYIHEAALDAYLKGAAHRPLAADALEGYAAPWRGETGRPAFYRQIAQMDQRFTDEIETRYGDVRCPVQLLWGDRDAWIPIERGEELARRLTGGALIRVPEAGHLVQEDAPEAIVAALLRFLPSPQLAAA</sequence>
<evidence type="ECO:0000313" key="4">
    <source>
        <dbReference type="Proteomes" id="UP000758856"/>
    </source>
</evidence>
<dbReference type="GO" id="GO:0016787">
    <property type="term" value="F:hydrolase activity"/>
    <property type="evidence" value="ECO:0007669"/>
    <property type="project" value="UniProtKB-KW"/>
</dbReference>
<name>A0A9W6IY59_9HYPH</name>
<evidence type="ECO:0000313" key="3">
    <source>
        <dbReference type="EMBL" id="MBM7853373.1"/>
    </source>
</evidence>
<dbReference type="EMBL" id="JAFBCY010000005">
    <property type="protein sequence ID" value="MBM7853373.1"/>
    <property type="molecule type" value="Genomic_DNA"/>
</dbReference>
<keyword evidence="2" id="KW-0378">Hydrolase</keyword>
<reference evidence="3 4" key="2">
    <citation type="submission" date="2021-01" db="EMBL/GenBank/DDBJ databases">
        <title>Genomic Encyclopedia of Type Strains, Phase IV (KMG-IV): sequencing the most valuable type-strain genomes for metagenomic binning, comparative biology and taxonomic classification.</title>
        <authorList>
            <person name="Goeker M."/>
        </authorList>
    </citation>
    <scope>NUCLEOTIDE SEQUENCE [LARGE SCALE GENOMIC DNA]</scope>
    <source>
        <strain evidence="3 4">DSM 6130</strain>
    </source>
</reference>
<reference evidence="2" key="3">
    <citation type="submission" date="2023-01" db="EMBL/GenBank/DDBJ databases">
        <authorList>
            <person name="Sun Q."/>
            <person name="Evtushenko L."/>
        </authorList>
    </citation>
    <scope>NUCLEOTIDE SEQUENCE</scope>
    <source>
        <strain evidence="2">VKM B-1606</strain>
    </source>
</reference>
<dbReference type="PANTHER" id="PTHR43798">
    <property type="entry name" value="MONOACYLGLYCEROL LIPASE"/>
    <property type="match status" value="1"/>
</dbReference>
<dbReference type="RefSeq" id="WP_204951836.1">
    <property type="nucleotide sequence ID" value="NZ_BSFF01000009.1"/>
</dbReference>
<evidence type="ECO:0000313" key="2">
    <source>
        <dbReference type="EMBL" id="GLK57414.1"/>
    </source>
</evidence>
<dbReference type="Proteomes" id="UP000758856">
    <property type="component" value="Unassembled WGS sequence"/>
</dbReference>
<protein>
    <submittedName>
        <fullName evidence="2">Alpha/beta hydrolase</fullName>
    </submittedName>
    <submittedName>
        <fullName evidence="3">Pimeloyl-ACP methyl ester carboxylesterase</fullName>
    </submittedName>
</protein>
<dbReference type="InterPro" id="IPR029058">
    <property type="entry name" value="AB_hydrolase_fold"/>
</dbReference>
<proteinExistence type="predicted"/>
<dbReference type="Proteomes" id="UP001143400">
    <property type="component" value="Unassembled WGS sequence"/>
</dbReference>
<dbReference type="InterPro" id="IPR000073">
    <property type="entry name" value="AB_hydrolase_1"/>
</dbReference>
<dbReference type="SUPFAM" id="SSF53474">
    <property type="entry name" value="alpha/beta-Hydrolases"/>
    <property type="match status" value="1"/>
</dbReference>
<dbReference type="InterPro" id="IPR000639">
    <property type="entry name" value="Epox_hydrolase-like"/>
</dbReference>
<dbReference type="InterPro" id="IPR050266">
    <property type="entry name" value="AB_hydrolase_sf"/>
</dbReference>
<dbReference type="PANTHER" id="PTHR43798:SF33">
    <property type="entry name" value="HYDROLASE, PUTATIVE (AFU_ORTHOLOGUE AFUA_2G14860)-RELATED"/>
    <property type="match status" value="1"/>
</dbReference>
<organism evidence="2 5">
    <name type="scientific">Methylopila capsulata</name>
    <dbReference type="NCBI Taxonomy" id="61654"/>
    <lineage>
        <taxon>Bacteria</taxon>
        <taxon>Pseudomonadati</taxon>
        <taxon>Pseudomonadota</taxon>
        <taxon>Alphaproteobacteria</taxon>
        <taxon>Hyphomicrobiales</taxon>
        <taxon>Methylopilaceae</taxon>
        <taxon>Methylopila</taxon>
    </lineage>
</organism>